<sequence>MSGNEQREGGAPSGGDGERRLYRTPTCFACNEKGHYANQCPNRSMRNGSSSRPSTLTDSRRSRSPRRYDARRRYMSPRRHSDMHSQIKELSKSLTVMKEHYVREQEKKEAKARKKKEMEEAKRAEEEERVRQERKKAKEEAKQKEAERVAEMRKDLNIHMATKLREMEDNFVERVKQASGPLQAKDKGKKRVTYQSEDDYTSDHSSRGSETSITQEISGRTKKLRLSEKCKRGNDPCVEENPLLEHSPKRTPKRGILKPVQLTSRLTRSKASKKGFQSPIARRRTPVKTPLSGRKKSGIQKVTPGSKMQSTPAMKGALARMGYRDAMLNELKDLDAMKLQKICNDEGIHYDKKIEAIFKIAEHRTHQAFGNEEVDEEAIIKIADSENSGKPADETEEGLE</sequence>
<dbReference type="Gramene" id="GBG76675">
    <property type="protein sequence ID" value="GBG76675"/>
    <property type="gene ID" value="CBR_g22892"/>
</dbReference>
<dbReference type="SMART" id="SM00343">
    <property type="entry name" value="ZnF_C2HC"/>
    <property type="match status" value="1"/>
</dbReference>
<evidence type="ECO:0000256" key="2">
    <source>
        <dbReference type="SAM" id="MobiDB-lite"/>
    </source>
</evidence>
<feature type="domain" description="CCHC-type" evidence="3">
    <location>
        <begin position="27"/>
        <end position="42"/>
    </location>
</feature>
<reference evidence="4 5" key="1">
    <citation type="journal article" date="2018" name="Cell">
        <title>The Chara Genome: Secondary Complexity and Implications for Plant Terrestrialization.</title>
        <authorList>
            <person name="Nishiyama T."/>
            <person name="Sakayama H."/>
            <person name="Vries J.D."/>
            <person name="Buschmann H."/>
            <person name="Saint-Marcoux D."/>
            <person name="Ullrich K.K."/>
            <person name="Haas F.B."/>
            <person name="Vanderstraeten L."/>
            <person name="Becker D."/>
            <person name="Lang D."/>
            <person name="Vosolsobe S."/>
            <person name="Rombauts S."/>
            <person name="Wilhelmsson P.K.I."/>
            <person name="Janitza P."/>
            <person name="Kern R."/>
            <person name="Heyl A."/>
            <person name="Rumpler F."/>
            <person name="Villalobos L.I.A.C."/>
            <person name="Clay J.M."/>
            <person name="Skokan R."/>
            <person name="Toyoda A."/>
            <person name="Suzuki Y."/>
            <person name="Kagoshima H."/>
            <person name="Schijlen E."/>
            <person name="Tajeshwar N."/>
            <person name="Catarino B."/>
            <person name="Hetherington A.J."/>
            <person name="Saltykova A."/>
            <person name="Bonnot C."/>
            <person name="Breuninger H."/>
            <person name="Symeonidi A."/>
            <person name="Radhakrishnan G.V."/>
            <person name="Van Nieuwerburgh F."/>
            <person name="Deforce D."/>
            <person name="Chang C."/>
            <person name="Karol K.G."/>
            <person name="Hedrich R."/>
            <person name="Ulvskov P."/>
            <person name="Glockner G."/>
            <person name="Delwiche C.F."/>
            <person name="Petrasek J."/>
            <person name="Van de Peer Y."/>
            <person name="Friml J."/>
            <person name="Beilby M."/>
            <person name="Dolan L."/>
            <person name="Kohara Y."/>
            <person name="Sugano S."/>
            <person name="Fujiyama A."/>
            <person name="Delaux P.-M."/>
            <person name="Quint M."/>
            <person name="TheiBen G."/>
            <person name="Hagemann M."/>
            <person name="Harholt J."/>
            <person name="Dunand C."/>
            <person name="Zachgo S."/>
            <person name="Langdale J."/>
            <person name="Maumus F."/>
            <person name="Straeten D.V.D."/>
            <person name="Gould S.B."/>
            <person name="Rensing S.A."/>
        </authorList>
    </citation>
    <scope>NUCLEOTIDE SEQUENCE [LARGE SCALE GENOMIC DNA]</scope>
    <source>
        <strain evidence="4 5">S276</strain>
    </source>
</reference>
<feature type="compositionally biased region" description="Basic and acidic residues" evidence="2">
    <location>
        <begin position="58"/>
        <end position="72"/>
    </location>
</feature>
<keyword evidence="1" id="KW-0863">Zinc-finger</keyword>
<dbReference type="Pfam" id="PF00098">
    <property type="entry name" value="zf-CCHC"/>
    <property type="match status" value="1"/>
</dbReference>
<dbReference type="GO" id="GO:0008270">
    <property type="term" value="F:zinc ion binding"/>
    <property type="evidence" value="ECO:0007669"/>
    <property type="project" value="UniProtKB-KW"/>
</dbReference>
<feature type="region of interest" description="Disordered" evidence="2">
    <location>
        <begin position="1"/>
        <end position="148"/>
    </location>
</feature>
<dbReference type="InterPro" id="IPR036875">
    <property type="entry name" value="Znf_CCHC_sf"/>
</dbReference>
<evidence type="ECO:0000313" key="4">
    <source>
        <dbReference type="EMBL" id="GBG76675.1"/>
    </source>
</evidence>
<name>A0A388L2Z3_CHABU</name>
<protein>
    <recommendedName>
        <fullName evidence="3">CCHC-type domain-containing protein</fullName>
    </recommendedName>
</protein>
<dbReference type="OrthoDB" id="1914176at2759"/>
<dbReference type="AlphaFoldDB" id="A0A388L2Z3"/>
<dbReference type="SUPFAM" id="SSF57756">
    <property type="entry name" value="Retrovirus zinc finger-like domains"/>
    <property type="match status" value="1"/>
</dbReference>
<feature type="compositionally biased region" description="Basic and acidic residues" evidence="2">
    <location>
        <begin position="79"/>
        <end position="109"/>
    </location>
</feature>
<keyword evidence="1" id="KW-0479">Metal-binding</keyword>
<accession>A0A388L2Z3</accession>
<feature type="region of interest" description="Disordered" evidence="2">
    <location>
        <begin position="175"/>
        <end position="228"/>
    </location>
</feature>
<gene>
    <name evidence="4" type="ORF">CBR_g22892</name>
</gene>
<keyword evidence="1" id="KW-0862">Zinc</keyword>
<organism evidence="4 5">
    <name type="scientific">Chara braunii</name>
    <name type="common">Braun's stonewort</name>
    <dbReference type="NCBI Taxonomy" id="69332"/>
    <lineage>
        <taxon>Eukaryota</taxon>
        <taxon>Viridiplantae</taxon>
        <taxon>Streptophyta</taxon>
        <taxon>Charophyceae</taxon>
        <taxon>Charales</taxon>
        <taxon>Characeae</taxon>
        <taxon>Chara</taxon>
    </lineage>
</organism>
<feature type="compositionally biased region" description="Polar residues" evidence="2">
    <location>
        <begin position="208"/>
        <end position="218"/>
    </location>
</feature>
<evidence type="ECO:0000313" key="5">
    <source>
        <dbReference type="Proteomes" id="UP000265515"/>
    </source>
</evidence>
<dbReference type="Proteomes" id="UP000265515">
    <property type="component" value="Unassembled WGS sequence"/>
</dbReference>
<comment type="caution">
    <text evidence="4">The sequence shown here is derived from an EMBL/GenBank/DDBJ whole genome shotgun (WGS) entry which is preliminary data.</text>
</comment>
<feature type="compositionally biased region" description="Basic and acidic residues" evidence="2">
    <location>
        <begin position="116"/>
        <end position="148"/>
    </location>
</feature>
<dbReference type="PROSITE" id="PS50158">
    <property type="entry name" value="ZF_CCHC"/>
    <property type="match status" value="1"/>
</dbReference>
<keyword evidence="5" id="KW-1185">Reference proteome</keyword>
<feature type="region of interest" description="Disordered" evidence="2">
    <location>
        <begin position="286"/>
        <end position="313"/>
    </location>
</feature>
<feature type="compositionally biased region" description="Polar residues" evidence="2">
    <location>
        <begin position="39"/>
        <end position="48"/>
    </location>
</feature>
<evidence type="ECO:0000259" key="3">
    <source>
        <dbReference type="PROSITE" id="PS50158"/>
    </source>
</evidence>
<dbReference type="InterPro" id="IPR001878">
    <property type="entry name" value="Znf_CCHC"/>
</dbReference>
<evidence type="ECO:0000256" key="1">
    <source>
        <dbReference type="PROSITE-ProRule" id="PRU00047"/>
    </source>
</evidence>
<dbReference type="GO" id="GO:0003676">
    <property type="term" value="F:nucleic acid binding"/>
    <property type="evidence" value="ECO:0007669"/>
    <property type="project" value="InterPro"/>
</dbReference>
<proteinExistence type="predicted"/>
<dbReference type="EMBL" id="BFEA01000250">
    <property type="protein sequence ID" value="GBG76675.1"/>
    <property type="molecule type" value="Genomic_DNA"/>
</dbReference>
<dbReference type="Gene3D" id="4.10.60.10">
    <property type="entry name" value="Zinc finger, CCHC-type"/>
    <property type="match status" value="1"/>
</dbReference>